<name>A0AAF0JEF0_9BASI</name>
<evidence type="ECO:0000256" key="1">
    <source>
        <dbReference type="SAM" id="MobiDB-lite"/>
    </source>
</evidence>
<feature type="compositionally biased region" description="Low complexity" evidence="1">
    <location>
        <begin position="501"/>
        <end position="518"/>
    </location>
</feature>
<evidence type="ECO:0000313" key="2">
    <source>
        <dbReference type="EMBL" id="WFD43633.1"/>
    </source>
</evidence>
<dbReference type="PANTHER" id="PTHR28079:SF1">
    <property type="entry name" value="RNA POLYMERASE I-SPECIFIC TRANSCRIPTION INITIATION FACTOR RRN5"/>
    <property type="match status" value="1"/>
</dbReference>
<accession>A0AAF0JEF0</accession>
<dbReference type="Proteomes" id="UP001214628">
    <property type="component" value="Chromosome 3"/>
</dbReference>
<dbReference type="InterPro" id="IPR039601">
    <property type="entry name" value="Rrn5"/>
</dbReference>
<keyword evidence="3" id="KW-1185">Reference proteome</keyword>
<evidence type="ECO:0000313" key="3">
    <source>
        <dbReference type="Proteomes" id="UP001214628"/>
    </source>
</evidence>
<feature type="compositionally biased region" description="Polar residues" evidence="1">
    <location>
        <begin position="519"/>
        <end position="528"/>
    </location>
</feature>
<feature type="region of interest" description="Disordered" evidence="1">
    <location>
        <begin position="363"/>
        <end position="479"/>
    </location>
</feature>
<reference evidence="2" key="1">
    <citation type="submission" date="2023-02" db="EMBL/GenBank/DDBJ databases">
        <title>Mating type loci evolution in Malassezia.</title>
        <authorList>
            <person name="Coelho M.A."/>
        </authorList>
    </citation>
    <scope>NUCLEOTIDE SEQUENCE</scope>
    <source>
        <strain evidence="2">CBS 14136</strain>
    </source>
</reference>
<dbReference type="GO" id="GO:0000500">
    <property type="term" value="C:RNA polymerase I upstream activating factor complex"/>
    <property type="evidence" value="ECO:0007669"/>
    <property type="project" value="InterPro"/>
</dbReference>
<feature type="compositionally biased region" description="Polar residues" evidence="1">
    <location>
        <begin position="426"/>
        <end position="437"/>
    </location>
</feature>
<dbReference type="GO" id="GO:0001181">
    <property type="term" value="F:RNA polymerase I general transcription initiation factor activity"/>
    <property type="evidence" value="ECO:0007669"/>
    <property type="project" value="TreeGrafter"/>
</dbReference>
<dbReference type="PANTHER" id="PTHR28079">
    <property type="entry name" value="RNA POLYMERASE I-SPECIFIC TRANSCRIPTION INITIATION FACTOR RRN5"/>
    <property type="match status" value="1"/>
</dbReference>
<gene>
    <name evidence="2" type="ORF">MPSI1_002296</name>
</gene>
<feature type="compositionally biased region" description="Polar residues" evidence="1">
    <location>
        <begin position="366"/>
        <end position="385"/>
    </location>
</feature>
<dbReference type="GO" id="GO:0000182">
    <property type="term" value="F:rDNA binding"/>
    <property type="evidence" value="ECO:0007669"/>
    <property type="project" value="TreeGrafter"/>
</dbReference>
<dbReference type="InterPro" id="IPR009057">
    <property type="entry name" value="Homeodomain-like_sf"/>
</dbReference>
<dbReference type="AlphaFoldDB" id="A0AAF0JEF0"/>
<dbReference type="EMBL" id="CP118377">
    <property type="protein sequence ID" value="WFD43633.1"/>
    <property type="molecule type" value="Genomic_DNA"/>
</dbReference>
<sequence length="562" mass="62945">MSSSSVRRRYALLLARDVAQSSLHDQPGFSEADTDSAPWWRTWTAEEKSCFLHAVAIHSRLRPDLIAEEVRSRSVEEVCYVLRNFRRSLRKIHRLELAMNRFHRRNALHLCLPAREMSNEWINLEEQIADTLASAEDQLVFADKSNQIEFLAEYLRQPQTDTLADIVTRLVVPTSPESPSSQLLPTETYRAFAHIHSVPAFPSYEQIASAVEALIDRGYLQCPNDIPRPIQTSTILQPIPIFWSDTHDTPLISREALIRWLQRHTHAGKVPYLKHDTIPTLTNELKAFLVHVINELITVQQRTLHSVQIEEQHVWAAVARLGYATPSMNLHQDLIHTIAIQRALADPPVAWMHHVPSEAYGGTIPIDNTLTNESDSSSTNVSEDASSSHSSSDLEGEVPEQEQDTNSANHQDAEPLGNEPCDSESGADSVTDTNSGSDADPTADPPDHHTQTNAAQPDDHSQWTHLPETPFHTGDHRRIGSLHPIVPFVYEQEPNVTPDTGSCSDSSSNSGMESEIMSTCSSTESGNDSEVDRLDQVADTPYQQELYEWLGLLPDSQNQDRE</sequence>
<dbReference type="InterPro" id="IPR001005">
    <property type="entry name" value="SANT/Myb"/>
</dbReference>
<dbReference type="GO" id="GO:0042790">
    <property type="term" value="P:nucleolar large rRNA transcription by RNA polymerase I"/>
    <property type="evidence" value="ECO:0007669"/>
    <property type="project" value="InterPro"/>
</dbReference>
<feature type="region of interest" description="Disordered" evidence="1">
    <location>
        <begin position="493"/>
        <end position="530"/>
    </location>
</feature>
<dbReference type="Gene3D" id="1.10.10.60">
    <property type="entry name" value="Homeodomain-like"/>
    <property type="match status" value="1"/>
</dbReference>
<protein>
    <submittedName>
        <fullName evidence="2">Uncharacterized protein</fullName>
    </submittedName>
</protein>
<proteinExistence type="predicted"/>
<dbReference type="GO" id="GO:0006361">
    <property type="term" value="P:transcription initiation at RNA polymerase I promoter"/>
    <property type="evidence" value="ECO:0007669"/>
    <property type="project" value="TreeGrafter"/>
</dbReference>
<dbReference type="SUPFAM" id="SSF46689">
    <property type="entry name" value="Homeodomain-like"/>
    <property type="match status" value="1"/>
</dbReference>
<organism evidence="2 3">
    <name type="scientific">Malassezia psittaci</name>
    <dbReference type="NCBI Taxonomy" id="1821823"/>
    <lineage>
        <taxon>Eukaryota</taxon>
        <taxon>Fungi</taxon>
        <taxon>Dikarya</taxon>
        <taxon>Basidiomycota</taxon>
        <taxon>Ustilaginomycotina</taxon>
        <taxon>Malasseziomycetes</taxon>
        <taxon>Malasseziales</taxon>
        <taxon>Malasseziaceae</taxon>
        <taxon>Malassezia</taxon>
    </lineage>
</organism>
<dbReference type="CDD" id="cd00167">
    <property type="entry name" value="SANT"/>
    <property type="match status" value="1"/>
</dbReference>
<feature type="compositionally biased region" description="Acidic residues" evidence="1">
    <location>
        <begin position="394"/>
        <end position="403"/>
    </location>
</feature>